<evidence type="ECO:0000256" key="1">
    <source>
        <dbReference type="ARBA" id="ARBA00013260"/>
    </source>
</evidence>
<dbReference type="SUPFAM" id="SSF46934">
    <property type="entry name" value="UBA-like"/>
    <property type="match status" value="1"/>
</dbReference>
<dbReference type="GO" id="GO:0004045">
    <property type="term" value="F:peptidyl-tRNA hydrolase activity"/>
    <property type="evidence" value="ECO:0007669"/>
    <property type="project" value="UniProtKB-EC"/>
</dbReference>
<dbReference type="Pfam" id="PF22562">
    <property type="entry name" value="UBA_7"/>
    <property type="match status" value="1"/>
</dbReference>
<organism evidence="6 7">
    <name type="scientific">Amphimedon queenslandica</name>
    <name type="common">Sponge</name>
    <dbReference type="NCBI Taxonomy" id="400682"/>
    <lineage>
        <taxon>Eukaryota</taxon>
        <taxon>Metazoa</taxon>
        <taxon>Porifera</taxon>
        <taxon>Demospongiae</taxon>
        <taxon>Heteroscleromorpha</taxon>
        <taxon>Haplosclerida</taxon>
        <taxon>Niphatidae</taxon>
        <taxon>Amphimedon</taxon>
    </lineage>
</organism>
<feature type="domain" description="UBA" evidence="5">
    <location>
        <begin position="53"/>
        <end position="98"/>
    </location>
</feature>
<keyword evidence="2" id="KW-0378">Hydrolase</keyword>
<dbReference type="GO" id="GO:0005829">
    <property type="term" value="C:cytosol"/>
    <property type="evidence" value="ECO:0007669"/>
    <property type="project" value="TreeGrafter"/>
</dbReference>
<dbReference type="SUPFAM" id="SSF102462">
    <property type="entry name" value="Peptidyl-tRNA hydrolase II"/>
    <property type="match status" value="1"/>
</dbReference>
<comment type="catalytic activity">
    <reaction evidence="4">
        <text>an N-acyl-L-alpha-aminoacyl-tRNA + H2O = an N-acyl-L-amino acid + a tRNA + H(+)</text>
        <dbReference type="Rhea" id="RHEA:54448"/>
        <dbReference type="Rhea" id="RHEA-COMP:10123"/>
        <dbReference type="Rhea" id="RHEA-COMP:13883"/>
        <dbReference type="ChEBI" id="CHEBI:15377"/>
        <dbReference type="ChEBI" id="CHEBI:15378"/>
        <dbReference type="ChEBI" id="CHEBI:59874"/>
        <dbReference type="ChEBI" id="CHEBI:78442"/>
        <dbReference type="ChEBI" id="CHEBI:138191"/>
        <dbReference type="EC" id="3.1.1.29"/>
    </reaction>
</comment>
<gene>
    <name evidence="6" type="primary">100631701</name>
</gene>
<keyword evidence="7" id="KW-1185">Reference proteome</keyword>
<protein>
    <recommendedName>
        <fullName evidence="1">peptidyl-tRNA hydrolase</fullName>
        <ecNumber evidence="1">3.1.1.29</ecNumber>
    </recommendedName>
</protein>
<evidence type="ECO:0000259" key="5">
    <source>
        <dbReference type="Pfam" id="PF22562"/>
    </source>
</evidence>
<comment type="similarity">
    <text evidence="3">Belongs to the PTH2 family.</text>
</comment>
<dbReference type="InterPro" id="IPR009060">
    <property type="entry name" value="UBA-like_sf"/>
</dbReference>
<evidence type="ECO:0000256" key="2">
    <source>
        <dbReference type="ARBA" id="ARBA00022801"/>
    </source>
</evidence>
<reference evidence="7" key="1">
    <citation type="journal article" date="2010" name="Nature">
        <title>The Amphimedon queenslandica genome and the evolution of animal complexity.</title>
        <authorList>
            <person name="Srivastava M."/>
            <person name="Simakov O."/>
            <person name="Chapman J."/>
            <person name="Fahey B."/>
            <person name="Gauthier M.E."/>
            <person name="Mitros T."/>
            <person name="Richards G.S."/>
            <person name="Conaco C."/>
            <person name="Dacre M."/>
            <person name="Hellsten U."/>
            <person name="Larroux C."/>
            <person name="Putnam N.H."/>
            <person name="Stanke M."/>
            <person name="Adamska M."/>
            <person name="Darling A."/>
            <person name="Degnan S.M."/>
            <person name="Oakley T.H."/>
            <person name="Plachetzki D.C."/>
            <person name="Zhai Y."/>
            <person name="Adamski M."/>
            <person name="Calcino A."/>
            <person name="Cummins S.F."/>
            <person name="Goodstein D.M."/>
            <person name="Harris C."/>
            <person name="Jackson D.J."/>
            <person name="Leys S.P."/>
            <person name="Shu S."/>
            <person name="Woodcroft B.J."/>
            <person name="Vervoort M."/>
            <person name="Kosik K.S."/>
            <person name="Manning G."/>
            <person name="Degnan B.M."/>
            <person name="Rokhsar D.S."/>
        </authorList>
    </citation>
    <scope>NUCLEOTIDE SEQUENCE [LARGE SCALE GENOMIC DNA]</scope>
</reference>
<dbReference type="Proteomes" id="UP000007879">
    <property type="component" value="Unassembled WGS sequence"/>
</dbReference>
<dbReference type="PANTHER" id="PTHR12649">
    <property type="entry name" value="PEPTIDYL-TRNA HYDROLASE 2"/>
    <property type="match status" value="1"/>
</dbReference>
<dbReference type="CDD" id="cd02430">
    <property type="entry name" value="PTH2"/>
    <property type="match status" value="1"/>
</dbReference>
<evidence type="ECO:0000256" key="3">
    <source>
        <dbReference type="ARBA" id="ARBA00038050"/>
    </source>
</evidence>
<dbReference type="AlphaFoldDB" id="A0AAN0JBS3"/>
<evidence type="ECO:0000256" key="4">
    <source>
        <dbReference type="ARBA" id="ARBA00048707"/>
    </source>
</evidence>
<dbReference type="EnsemblMetazoa" id="XM_019998637.1">
    <property type="protein sequence ID" value="XP_019854196.1"/>
    <property type="gene ID" value="LOC100631701"/>
</dbReference>
<dbReference type="Pfam" id="PF01981">
    <property type="entry name" value="PTH2"/>
    <property type="match status" value="1"/>
</dbReference>
<dbReference type="InterPro" id="IPR002833">
    <property type="entry name" value="PTH2"/>
</dbReference>
<dbReference type="PANTHER" id="PTHR12649:SF29">
    <property type="entry name" value="AMINOACYL-TRNA HYDROLASE"/>
    <property type="match status" value="1"/>
</dbReference>
<dbReference type="FunFam" id="3.40.1490.10:FF:000002">
    <property type="entry name" value="Peptidyl-tRNA hydrolase 2, mitochondrial"/>
    <property type="match status" value="1"/>
</dbReference>
<dbReference type="InterPro" id="IPR015940">
    <property type="entry name" value="UBA"/>
</dbReference>
<dbReference type="Gene3D" id="3.40.1490.10">
    <property type="entry name" value="Bit1"/>
    <property type="match status" value="1"/>
</dbReference>
<evidence type="ECO:0000313" key="6">
    <source>
        <dbReference type="EnsemblMetazoa" id="XP_019854196.1"/>
    </source>
</evidence>
<dbReference type="NCBIfam" id="TIGR00283">
    <property type="entry name" value="arch_pth2"/>
    <property type="match status" value="1"/>
</dbReference>
<accession>A0AAN0JBS3</accession>
<dbReference type="Gene3D" id="1.10.8.10">
    <property type="entry name" value="DNA helicase RuvA subunit, C-terminal domain"/>
    <property type="match status" value="1"/>
</dbReference>
<evidence type="ECO:0000313" key="7">
    <source>
        <dbReference type="Proteomes" id="UP000007879"/>
    </source>
</evidence>
<dbReference type="InterPro" id="IPR023476">
    <property type="entry name" value="Pep_tRNA_hydro_II_dom_sf"/>
</dbReference>
<dbReference type="CDD" id="cd14296">
    <property type="entry name" value="UBA1_scUBP14_like"/>
    <property type="match status" value="1"/>
</dbReference>
<proteinExistence type="inferred from homology"/>
<name>A0AAN0JBS3_AMPQE</name>
<reference evidence="6" key="2">
    <citation type="submission" date="2024-06" db="UniProtKB">
        <authorList>
            <consortium name="EnsemblMetazoa"/>
        </authorList>
    </citation>
    <scope>IDENTIFICATION</scope>
</reference>
<dbReference type="EC" id="3.1.1.29" evidence="1"/>
<sequence>MADERELARALALSLEGLMASSSSYREEVREREANVGGVNTRSSDNRWYPNMECVQVLLSMGISENAASRGLYHTGNTSPDLAAAWVFDHLEDPNLHDPFQPPPLSVDPPPPTLPTESRSLKMVFVVNTSIGMGIGKIASQVAHATLALYKTLLLSPSEQRVVEEWEMGGAKKIVLKGRDVDHLKELEEEAKKRNIPHFMISDAGKTQIEPGSLTVLALFGRNYLVDEVTGNLSLL</sequence>